<dbReference type="Pfam" id="PF02120">
    <property type="entry name" value="Flg_hook"/>
    <property type="match status" value="1"/>
</dbReference>
<proteinExistence type="predicted"/>
<accession>A0ABT9H2N2</accession>
<feature type="region of interest" description="Disordered" evidence="1">
    <location>
        <begin position="323"/>
        <end position="344"/>
    </location>
</feature>
<gene>
    <name evidence="3" type="ORF">Q3O60_15360</name>
</gene>
<keyword evidence="3" id="KW-0282">Flagellum</keyword>
<evidence type="ECO:0000259" key="2">
    <source>
        <dbReference type="Pfam" id="PF02120"/>
    </source>
</evidence>
<reference evidence="3 4" key="1">
    <citation type="submission" date="2023-08" db="EMBL/GenBank/DDBJ databases">
        <authorList>
            <person name="Joshi A."/>
            <person name="Thite S."/>
        </authorList>
    </citation>
    <scope>NUCLEOTIDE SEQUENCE [LARGE SCALE GENOMIC DNA]</scope>
    <source>
        <strain evidence="3 4">AC40</strain>
    </source>
</reference>
<protein>
    <submittedName>
        <fullName evidence="3">Flagellar hook-length control protein FliK</fullName>
    </submittedName>
</protein>
<comment type="caution">
    <text evidence="3">The sequence shown here is derived from an EMBL/GenBank/DDBJ whole genome shotgun (WGS) entry which is preliminary data.</text>
</comment>
<feature type="domain" description="Flagellar hook-length control protein-like C-terminal" evidence="2">
    <location>
        <begin position="527"/>
        <end position="601"/>
    </location>
</feature>
<evidence type="ECO:0000256" key="1">
    <source>
        <dbReference type="SAM" id="MobiDB-lite"/>
    </source>
</evidence>
<keyword evidence="3" id="KW-0969">Cilium</keyword>
<dbReference type="RefSeq" id="WP_305894822.1">
    <property type="nucleotide sequence ID" value="NZ_JAUZVZ010000027.1"/>
</dbReference>
<keyword evidence="3" id="KW-0966">Cell projection</keyword>
<sequence length="619" mass="67357">MNPIKLEQLMQIKPSGKVDATAIQLQADRLYPGVLLTDPVQGARLLQLSTSQGLLQIRLPASVTGNNGSQLQASFSQQPDGRIQVAVQAKGEATQSFPLNQQQALTLALNWAGSAQLSQQQPSSASQIPVELSIGSHQTQLRLPQGSVVLLPTALHKTIQSLQVQYPTARLQASITLGTGQEPTLFIEIKTAQPTLATAKFSQNQQATTASSVQQSTAAIPTSNVSKPVSQQLTLPIQLQQQLLSSLAASVQQTALPSKLQQQYLQLGSLMLPLPQVRLPSGAYQIQLLNEQNSWQLQLQSLQKTDHKLAVSAESFNRPVQLSGKEAPNIAPSPANTQSAKAPIETPQRQLLDQAWRTLMPLLSDNPSRLASLPELPLAVQQVLQLVRQSQPNAQSILNTQQLQQQLQAILQFNPVLTSPQATNSAAGTLALAIQLLLGKLSQRPVPAQQQTSSQRLVQLIQQLEPGSASSLLRQLASHSSAIQQSQLATAELQQGTQFVLQLPLQQEQQSVLSQLHIEQKEEETSASGEQQKMWQLTMRFQLAEHGDLLATARLQDNQLKLQLYTDLPATQRLAEQFLPILSDRLKAQGIDVKEAECQLGKIPESLIARHSSLIAIQV</sequence>
<keyword evidence="4" id="KW-1185">Reference proteome</keyword>
<dbReference type="EMBL" id="JAUZVZ010000027">
    <property type="protein sequence ID" value="MDP4537566.1"/>
    <property type="molecule type" value="Genomic_DNA"/>
</dbReference>
<evidence type="ECO:0000313" key="4">
    <source>
        <dbReference type="Proteomes" id="UP001231616"/>
    </source>
</evidence>
<name>A0ABT9H2N2_9GAMM</name>
<evidence type="ECO:0000313" key="3">
    <source>
        <dbReference type="EMBL" id="MDP4537566.1"/>
    </source>
</evidence>
<dbReference type="Proteomes" id="UP001231616">
    <property type="component" value="Unassembled WGS sequence"/>
</dbReference>
<organism evidence="3 4">
    <name type="scientific">Alkalimonas collagenimarina</name>
    <dbReference type="NCBI Taxonomy" id="400390"/>
    <lineage>
        <taxon>Bacteria</taxon>
        <taxon>Pseudomonadati</taxon>
        <taxon>Pseudomonadota</taxon>
        <taxon>Gammaproteobacteria</taxon>
        <taxon>Alkalimonas</taxon>
    </lineage>
</organism>
<dbReference type="InterPro" id="IPR021136">
    <property type="entry name" value="Flagellar_hook_control-like_C"/>
</dbReference>